<feature type="compositionally biased region" description="Low complexity" evidence="1">
    <location>
        <begin position="85"/>
        <end position="97"/>
    </location>
</feature>
<feature type="compositionally biased region" description="Basic and acidic residues" evidence="1">
    <location>
        <begin position="109"/>
        <end position="123"/>
    </location>
</feature>
<feature type="compositionally biased region" description="Basic and acidic residues" evidence="1">
    <location>
        <begin position="301"/>
        <end position="311"/>
    </location>
</feature>
<organism evidence="2 3">
    <name type="scientific">Daedalea quercina L-15889</name>
    <dbReference type="NCBI Taxonomy" id="1314783"/>
    <lineage>
        <taxon>Eukaryota</taxon>
        <taxon>Fungi</taxon>
        <taxon>Dikarya</taxon>
        <taxon>Basidiomycota</taxon>
        <taxon>Agaricomycotina</taxon>
        <taxon>Agaricomycetes</taxon>
        <taxon>Polyporales</taxon>
        <taxon>Fomitopsis</taxon>
    </lineage>
</organism>
<reference evidence="2 3" key="1">
    <citation type="journal article" date="2016" name="Mol. Biol. Evol.">
        <title>Comparative Genomics of Early-Diverging Mushroom-Forming Fungi Provides Insights into the Origins of Lignocellulose Decay Capabilities.</title>
        <authorList>
            <person name="Nagy L.G."/>
            <person name="Riley R."/>
            <person name="Tritt A."/>
            <person name="Adam C."/>
            <person name="Daum C."/>
            <person name="Floudas D."/>
            <person name="Sun H."/>
            <person name="Yadav J.S."/>
            <person name="Pangilinan J."/>
            <person name="Larsson K.H."/>
            <person name="Matsuura K."/>
            <person name="Barry K."/>
            <person name="Labutti K."/>
            <person name="Kuo R."/>
            <person name="Ohm R.A."/>
            <person name="Bhattacharya S.S."/>
            <person name="Shirouzu T."/>
            <person name="Yoshinaga Y."/>
            <person name="Martin F.M."/>
            <person name="Grigoriev I.V."/>
            <person name="Hibbett D.S."/>
        </authorList>
    </citation>
    <scope>NUCLEOTIDE SEQUENCE [LARGE SCALE GENOMIC DNA]</scope>
    <source>
        <strain evidence="2 3">L-15889</strain>
    </source>
</reference>
<name>A0A165QYZ3_9APHY</name>
<gene>
    <name evidence="2" type="ORF">DAEQUDRAFT_224066</name>
</gene>
<dbReference type="AlphaFoldDB" id="A0A165QYZ3"/>
<feature type="region of interest" description="Disordered" evidence="1">
    <location>
        <begin position="21"/>
        <end position="66"/>
    </location>
</feature>
<evidence type="ECO:0000256" key="1">
    <source>
        <dbReference type="SAM" id="MobiDB-lite"/>
    </source>
</evidence>
<proteinExistence type="predicted"/>
<feature type="compositionally biased region" description="Polar residues" evidence="1">
    <location>
        <begin position="221"/>
        <end position="233"/>
    </location>
</feature>
<sequence>MPEYIARPPIALALAVPPLPRAMSATSSPPPSPRRHAHHLQHHSHRSHSPIPHITTILPTHNHSSMYAPSTRAADISRLLDPAYASGSSSSSASTTSPTHHKLGQTRAYVDRHGDLHDPDYRDFPVLPATGRTTSASRRRRTSHDARPRSTSRHADRRYSTAYSLARPEWERDWTTEAGEDDDEDSQSHYSPFASHAATRRSSTVHSSAYRPYVPVPYSDYTSESQPFSSSPVDSLDDYSPSMQHESPLYESPFLGGDLEDESEERQKKKSRRASGSSVILGRRGSKKIGSQAKEISVDSSSEKSDNEHAAEQFSLDGARADEVPSCSDALRQQWARIALRVKFSVFRARRRLRSRSNARSDTSRFPT</sequence>
<feature type="compositionally biased region" description="Basic and acidic residues" evidence="1">
    <location>
        <begin position="143"/>
        <end position="159"/>
    </location>
</feature>
<feature type="region of interest" description="Disordered" evidence="1">
    <location>
        <begin position="221"/>
        <end position="323"/>
    </location>
</feature>
<dbReference type="EMBL" id="KV429053">
    <property type="protein sequence ID" value="KZT70101.1"/>
    <property type="molecule type" value="Genomic_DNA"/>
</dbReference>
<dbReference type="Proteomes" id="UP000076727">
    <property type="component" value="Unassembled WGS sequence"/>
</dbReference>
<dbReference type="OrthoDB" id="3021720at2759"/>
<dbReference type="STRING" id="1314783.A0A165QYZ3"/>
<keyword evidence="3" id="KW-1185">Reference proteome</keyword>
<feature type="compositionally biased region" description="Polar residues" evidence="1">
    <location>
        <begin position="57"/>
        <end position="66"/>
    </location>
</feature>
<evidence type="ECO:0000313" key="2">
    <source>
        <dbReference type="EMBL" id="KZT70101.1"/>
    </source>
</evidence>
<accession>A0A165QYZ3</accession>
<feature type="region of interest" description="Disordered" evidence="1">
    <location>
        <begin position="178"/>
        <end position="207"/>
    </location>
</feature>
<protein>
    <submittedName>
        <fullName evidence="2">Uncharacterized protein</fullName>
    </submittedName>
</protein>
<evidence type="ECO:0000313" key="3">
    <source>
        <dbReference type="Proteomes" id="UP000076727"/>
    </source>
</evidence>
<feature type="compositionally biased region" description="Basic residues" evidence="1">
    <location>
        <begin position="33"/>
        <end position="48"/>
    </location>
</feature>
<feature type="region of interest" description="Disordered" evidence="1">
    <location>
        <begin position="83"/>
        <end position="162"/>
    </location>
</feature>